<feature type="compositionally biased region" description="Polar residues" evidence="1">
    <location>
        <begin position="105"/>
        <end position="120"/>
    </location>
</feature>
<feature type="region of interest" description="Disordered" evidence="1">
    <location>
        <begin position="1"/>
        <end position="27"/>
    </location>
</feature>
<dbReference type="EMBL" id="CAJVOS010000060">
    <property type="protein sequence ID" value="CAG8226533.1"/>
    <property type="molecule type" value="Genomic_DNA"/>
</dbReference>
<feature type="compositionally biased region" description="Acidic residues" evidence="1">
    <location>
        <begin position="589"/>
        <end position="599"/>
    </location>
</feature>
<feature type="compositionally biased region" description="Polar residues" evidence="1">
    <location>
        <begin position="481"/>
        <end position="509"/>
    </location>
</feature>
<evidence type="ECO:0000313" key="3">
    <source>
        <dbReference type="Proteomes" id="UP001153618"/>
    </source>
</evidence>
<feature type="compositionally biased region" description="Polar residues" evidence="1">
    <location>
        <begin position="192"/>
        <end position="211"/>
    </location>
</feature>
<name>A0A9W4N100_PENOL</name>
<feature type="region of interest" description="Disordered" evidence="1">
    <location>
        <begin position="579"/>
        <end position="608"/>
    </location>
</feature>
<evidence type="ECO:0000313" key="2">
    <source>
        <dbReference type="EMBL" id="CAG8226533.1"/>
    </source>
</evidence>
<keyword evidence="3" id="KW-1185">Reference proteome</keyword>
<feature type="region of interest" description="Disordered" evidence="1">
    <location>
        <begin position="476"/>
        <end position="509"/>
    </location>
</feature>
<dbReference type="AlphaFoldDB" id="A0A9W4N100"/>
<dbReference type="OrthoDB" id="4185962at2759"/>
<feature type="compositionally biased region" description="Basic and acidic residues" evidence="1">
    <location>
        <begin position="261"/>
        <end position="274"/>
    </location>
</feature>
<feature type="region of interest" description="Disordered" evidence="1">
    <location>
        <begin position="102"/>
        <end position="121"/>
    </location>
</feature>
<feature type="region of interest" description="Disordered" evidence="1">
    <location>
        <begin position="261"/>
        <end position="290"/>
    </location>
</feature>
<sequence length="608" mass="66811">MLPWRRQESSTSSTDSPPHRQANWVQSISRRSLHRARSGLLALRAGVRRHSTVDDDFEADIGLRSFVSPVALRRERQRQHGSSEAYTSSTQEDLEFGFEMHRMSGPSSLQSDTPRGTSAPSAVEALANGALESSGTHSSVSHKGRSPLASSAVISEYDGMAVSAQTHGHTLSMLSGEQKANTERLQTDVRTSRASSGSINQHNLGSPSRLSSPAPRIHIGPIISRGSSKEEQAKEALQPMCSIAYANPKSQVSLESDAKHLLNQDQRRESEDRSSPALPDETASKDADEISQTSAECLFAFPGIYQEILNQWASAPGEDMPDILQADEQPGCVALEGGQSSNPPPHQESEDSTRRDQAFDATSLASSDSCHADRGGDLDLEDARSSRIHVLLSSEVEAQCPEERASSARSTAYEPLLDAAHFPGANVPLLPVPQRQDHRSSYGTFSFVPRDHLGQHHSFAPRRPCNLGYPSNECDNPLFSPENSTSPEYTSTEVTSRTSMSSNPWSPTDSDVYFGSPTIDRNEFFLVDGKTSSQYPYWGDQPVKSVYPTWNEEDMNDHMARARQNPDQVHRVILPTRPFTEGHVGNQADFEDDFTDDEFYPGSWMPPT</sequence>
<protein>
    <submittedName>
        <fullName evidence="2">Uncharacterized protein</fullName>
    </submittedName>
</protein>
<reference evidence="2" key="1">
    <citation type="submission" date="2021-07" db="EMBL/GenBank/DDBJ databases">
        <authorList>
            <person name="Branca A.L. A."/>
        </authorList>
    </citation>
    <scope>NUCLEOTIDE SEQUENCE</scope>
</reference>
<accession>A0A9W4N100</accession>
<feature type="region of interest" description="Disordered" evidence="1">
    <location>
        <begin position="333"/>
        <end position="378"/>
    </location>
</feature>
<proteinExistence type="predicted"/>
<organism evidence="2 3">
    <name type="scientific">Penicillium olsonii</name>
    <dbReference type="NCBI Taxonomy" id="99116"/>
    <lineage>
        <taxon>Eukaryota</taxon>
        <taxon>Fungi</taxon>
        <taxon>Dikarya</taxon>
        <taxon>Ascomycota</taxon>
        <taxon>Pezizomycotina</taxon>
        <taxon>Eurotiomycetes</taxon>
        <taxon>Eurotiomycetidae</taxon>
        <taxon>Eurotiales</taxon>
        <taxon>Aspergillaceae</taxon>
        <taxon>Penicillium</taxon>
    </lineage>
</organism>
<dbReference type="Proteomes" id="UP001153618">
    <property type="component" value="Unassembled WGS sequence"/>
</dbReference>
<feature type="compositionally biased region" description="Basic and acidic residues" evidence="1">
    <location>
        <begin position="347"/>
        <end position="358"/>
    </location>
</feature>
<feature type="region of interest" description="Disordered" evidence="1">
    <location>
        <begin position="172"/>
        <end position="235"/>
    </location>
</feature>
<comment type="caution">
    <text evidence="2">The sequence shown here is derived from an EMBL/GenBank/DDBJ whole genome shotgun (WGS) entry which is preliminary data.</text>
</comment>
<feature type="compositionally biased region" description="Basic and acidic residues" evidence="1">
    <location>
        <begin position="180"/>
        <end position="191"/>
    </location>
</feature>
<gene>
    <name evidence="2" type="ORF">POLS_LOCUS8226</name>
</gene>
<evidence type="ECO:0000256" key="1">
    <source>
        <dbReference type="SAM" id="MobiDB-lite"/>
    </source>
</evidence>